<dbReference type="Proteomes" id="UP000188246">
    <property type="component" value="Chromosome"/>
</dbReference>
<dbReference type="PANTHER" id="PTHR38454:SF1">
    <property type="entry name" value="INTEGRAL MEMBRANE PROTEIN"/>
    <property type="match status" value="1"/>
</dbReference>
<dbReference type="AlphaFoldDB" id="A0A1Q2D7H4"/>
<evidence type="ECO:0000313" key="1">
    <source>
        <dbReference type="EMBL" id="AQP54271.1"/>
    </source>
</evidence>
<dbReference type="STRING" id="633807.BW732_08565"/>
<dbReference type="KEGG" id="vpi:BW732_08565"/>
<dbReference type="RefSeq" id="WP_077276349.1">
    <property type="nucleotide sequence ID" value="NZ_CP019609.1"/>
</dbReference>
<dbReference type="PANTHER" id="PTHR38454">
    <property type="entry name" value="INTEGRAL MEMBRANE PROTEIN-RELATED"/>
    <property type="match status" value="1"/>
</dbReference>
<accession>A0A1Q2D7H4</accession>
<dbReference type="EMBL" id="CP019609">
    <property type="protein sequence ID" value="AQP54271.1"/>
    <property type="molecule type" value="Genomic_DNA"/>
</dbReference>
<gene>
    <name evidence="1" type="ORF">BW732_08565</name>
</gene>
<proteinExistence type="predicted"/>
<dbReference type="Pfam" id="PF09586">
    <property type="entry name" value="YfhO"/>
    <property type="match status" value="1"/>
</dbReference>
<organism evidence="1 2">
    <name type="scientific">Vagococcus penaei</name>
    <dbReference type="NCBI Taxonomy" id="633807"/>
    <lineage>
        <taxon>Bacteria</taxon>
        <taxon>Bacillati</taxon>
        <taxon>Bacillota</taxon>
        <taxon>Bacilli</taxon>
        <taxon>Lactobacillales</taxon>
        <taxon>Enterococcaceae</taxon>
        <taxon>Vagococcus</taxon>
    </lineage>
</organism>
<sequence>MLAVKIRNKLKGYGLSLLLPFIVLMVVFFILDITPFGNRNLLVSDLGTQYYPFLAEFKRFFLTGDFGKSLYSFSNGIGGTMEALSAYYLMSPLNFIILLFSNDQIPVAISCLIILKISLMSLTMYTYLDKHYNQSDLLTQIFALSYSLCGFVVIYLYNFMWLDVLIIFPILVLGIERLWHSQQYGVYAITLFLSIVTNYYLGYMICIFSVGYSVYLYYYNHNTFKKTHRIRQLLSDWKQFFLVSLLTGLATSFMLIPALYGMLQTGKSNFHVDDFLLVPRFGLEALSQMAVGTLNFNIRLDHLPMIYSGILVWLLAFVYFFLPNIPRKKKAAMIILLLFIYCSFFFEMFNTIWHMFQSPAGFPYRNSFIFSFVLIKLAYETSLYARYEQNKNLIKQKIILSGLVYSFLLSLGQLFLNLDSNKEYLVSNRYYIISLIIVWLFVFLIIVGSMRMKRQFQFILLLCVALELGGNLWVSLKGTPFGNQQEYADMYKQQNEVIQYILGQTKTITRLNHRLPEQNNGYQEVMNGYNNPMLFGYPGVSSYTSTLNATTQDALVDLGLYAKNDRRFSYVDESQLANLLLNVAYTIVPNDMEQKKLLEKKYDMRVYENIEAVGMGFVTDDSLEDLAFEKNKVLTNQENIMQLIYPKNTPFFHELTEIKESIKQDSVVIKGRTTHEGIVYLYFPHAAWKNINDFSINGERFKSFQYISTNQLFNLGHYRANEDIELTFKTTEPSQIANMQLSTLDESDFNQLVSKVKQQKLELTQAENGRLSGEIDVAKGQQLLYLAIPYDDNWQITVDQEQVAPIRVLGDFMGVPLGKGSHQIEMMYVSKPLIVGSIISGIIIIGSLGSILYQKRKKRAK</sequence>
<protein>
    <submittedName>
        <fullName evidence="1">Uncharacterized protein</fullName>
    </submittedName>
</protein>
<reference evidence="1 2" key="1">
    <citation type="journal article" date="2010" name="Int. J. Syst. Evol. Microbiol.">
        <title>Vagococcus penaei sp. nov., isolated from spoilage microbiota of cooked shrimp (Penaeus vannamei).</title>
        <authorList>
            <person name="Jaffres E."/>
            <person name="Prevost H."/>
            <person name="Rossero A."/>
            <person name="Joffraud J.J."/>
            <person name="Dousset X."/>
        </authorList>
    </citation>
    <scope>NUCLEOTIDE SEQUENCE [LARGE SCALE GENOMIC DNA]</scope>
    <source>
        <strain evidence="1 2">CD276</strain>
    </source>
</reference>
<dbReference type="OrthoDB" id="9815466at2"/>
<name>A0A1Q2D7H4_9ENTE</name>
<dbReference type="InterPro" id="IPR018580">
    <property type="entry name" value="Uncharacterised_YfhO"/>
</dbReference>
<evidence type="ECO:0000313" key="2">
    <source>
        <dbReference type="Proteomes" id="UP000188246"/>
    </source>
</evidence>
<keyword evidence="2" id="KW-1185">Reference proteome</keyword>